<dbReference type="Pfam" id="PF00482">
    <property type="entry name" value="T2SSF"/>
    <property type="match status" value="1"/>
</dbReference>
<evidence type="ECO:0000313" key="9">
    <source>
        <dbReference type="Proteomes" id="UP000632454"/>
    </source>
</evidence>
<feature type="domain" description="Type II secretion system protein GspF" evidence="7">
    <location>
        <begin position="59"/>
        <end position="178"/>
    </location>
</feature>
<accession>A0ABQ1U633</accession>
<proteinExistence type="predicted"/>
<evidence type="ECO:0000256" key="4">
    <source>
        <dbReference type="ARBA" id="ARBA00022989"/>
    </source>
</evidence>
<feature type="transmembrane region" description="Helical" evidence="6">
    <location>
        <begin position="6"/>
        <end position="27"/>
    </location>
</feature>
<organism evidence="8 9">
    <name type="scientific">Williamsia phyllosphaerae</name>
    <dbReference type="NCBI Taxonomy" id="885042"/>
    <lineage>
        <taxon>Bacteria</taxon>
        <taxon>Bacillati</taxon>
        <taxon>Actinomycetota</taxon>
        <taxon>Actinomycetes</taxon>
        <taxon>Mycobacteriales</taxon>
        <taxon>Nocardiaceae</taxon>
        <taxon>Williamsia</taxon>
    </lineage>
</organism>
<keyword evidence="9" id="KW-1185">Reference proteome</keyword>
<dbReference type="PANTHER" id="PTHR35007">
    <property type="entry name" value="INTEGRAL MEMBRANE PROTEIN-RELATED"/>
    <property type="match status" value="1"/>
</dbReference>
<dbReference type="EMBL" id="BMCS01000001">
    <property type="protein sequence ID" value="GGF10666.1"/>
    <property type="molecule type" value="Genomic_DNA"/>
</dbReference>
<reference evidence="9" key="1">
    <citation type="journal article" date="2019" name="Int. J. Syst. Evol. Microbiol.">
        <title>The Global Catalogue of Microorganisms (GCM) 10K type strain sequencing project: providing services to taxonomists for standard genome sequencing and annotation.</title>
        <authorList>
            <consortium name="The Broad Institute Genomics Platform"/>
            <consortium name="The Broad Institute Genome Sequencing Center for Infectious Disease"/>
            <person name="Wu L."/>
            <person name="Ma J."/>
        </authorList>
    </citation>
    <scope>NUCLEOTIDE SEQUENCE [LARGE SCALE GENOMIC DNA]</scope>
    <source>
        <strain evidence="9">CCM 7855</strain>
    </source>
</reference>
<keyword evidence="5 6" id="KW-0472">Membrane</keyword>
<evidence type="ECO:0000256" key="5">
    <source>
        <dbReference type="ARBA" id="ARBA00023136"/>
    </source>
</evidence>
<comment type="subcellular location">
    <subcellularLocation>
        <location evidence="1">Cell membrane</location>
        <topology evidence="1">Multi-pass membrane protein</topology>
    </subcellularLocation>
</comment>
<evidence type="ECO:0000256" key="6">
    <source>
        <dbReference type="SAM" id="Phobius"/>
    </source>
</evidence>
<keyword evidence="4 6" id="KW-1133">Transmembrane helix</keyword>
<gene>
    <name evidence="8" type="ORF">GCM10007298_03320</name>
</gene>
<evidence type="ECO:0000256" key="1">
    <source>
        <dbReference type="ARBA" id="ARBA00004651"/>
    </source>
</evidence>
<protein>
    <recommendedName>
        <fullName evidence="7">Type II secretion system protein GspF domain-containing protein</fullName>
    </recommendedName>
</protein>
<evidence type="ECO:0000256" key="3">
    <source>
        <dbReference type="ARBA" id="ARBA00022692"/>
    </source>
</evidence>
<evidence type="ECO:0000313" key="8">
    <source>
        <dbReference type="EMBL" id="GGF10666.1"/>
    </source>
</evidence>
<keyword evidence="2" id="KW-1003">Cell membrane</keyword>
<dbReference type="InterPro" id="IPR018076">
    <property type="entry name" value="T2SS_GspF_dom"/>
</dbReference>
<evidence type="ECO:0000259" key="7">
    <source>
        <dbReference type="Pfam" id="PF00482"/>
    </source>
</evidence>
<dbReference type="Proteomes" id="UP000632454">
    <property type="component" value="Unassembled WGS sequence"/>
</dbReference>
<sequence length="198" mass="20399">MSGVWVVAGLCALVGLWIIPGPGWRLYRIAPPPRTVREARWLGVTRDRDDPFANAAGYDLFAVCLRSGMPVAAAAEIVSHSAPDAMARTLRRASELLGLGADPAHAWEVPADAPASSVSLSAMARRSARAGSSPVRGLRELAETERAAAQDNAAAAAERAGVAISGPLGLCFLPAFVCLGIVPVVVGLAGKVLDGGLL</sequence>
<name>A0ABQ1U633_9NOCA</name>
<keyword evidence="3 6" id="KW-0812">Transmembrane</keyword>
<dbReference type="RefSeq" id="WP_188486316.1">
    <property type="nucleotide sequence ID" value="NZ_BMCS01000001.1"/>
</dbReference>
<dbReference type="PANTHER" id="PTHR35007:SF3">
    <property type="entry name" value="POSSIBLE CONSERVED ALANINE RICH MEMBRANE PROTEIN"/>
    <property type="match status" value="1"/>
</dbReference>
<feature type="transmembrane region" description="Helical" evidence="6">
    <location>
        <begin position="168"/>
        <end position="189"/>
    </location>
</feature>
<evidence type="ECO:0000256" key="2">
    <source>
        <dbReference type="ARBA" id="ARBA00022475"/>
    </source>
</evidence>
<comment type="caution">
    <text evidence="8">The sequence shown here is derived from an EMBL/GenBank/DDBJ whole genome shotgun (WGS) entry which is preliminary data.</text>
</comment>